<dbReference type="Proteomes" id="UP001352263">
    <property type="component" value="Unassembled WGS sequence"/>
</dbReference>
<comment type="caution">
    <text evidence="2">The sequence shown here is derived from an EMBL/GenBank/DDBJ whole genome shotgun (WGS) entry which is preliminary data.</text>
</comment>
<gene>
    <name evidence="2" type="ORF">RY831_23850</name>
</gene>
<sequence length="763" mass="84772">MRIYNNPIVRDIIIVAGFWWCVLSVHLAYQVYDSSYSLVENYEYYVSLFAGTAYHMKMWFAGAVVGAIFGLWIILFKRTQALNRVSPSSYLGIHTTMGKVPFLAKAAPRVKGKKVLPVTSKVITGWLDANRVKYPHHVAMFHAIWETLSAQPDHPASPYRGGHGGLRLWQHSQNVAEQALLRAKDWKYEGIFYKERRQRSLIIPKRDPDYLFNANDPLIPLIAIAHDLGKLEVYIPQPDGSIKSLESGKGGIRHDARSAQMLSRIPEFWAIPSEDRWALGRVVAQYHNTLKMRVDKSGACFDDRIGSLVQFLLDVDQATGMMESGAKEGSELVITDEDVTKIYTAFVEIVTEHGRINGTGDKQKDKHIKIGQKHDGIIYIREQLIRELILSKIGLSKETGPAKFKPTIALLQALEQKGLFYATVNGVDFRDYLPLQTIAFHDEAGKFLARWRHVIGIRLHPGAYDLMPLSRLPNCTSKVRVQGHFYGHQPHVKGDIQLLEMLRAAFGQDMPELGEDCDDPVVDPDVDIGDTSALSIAPAGQPSTIAATPKPTTIAVTPPVAPVGEEPEVILDSVVVPQKHATPMMEHQSHVDDILGDLPATVTNIDIFTGRTLPASSSAKTAGLETVVDTAGNSVTPPTASVRPQLDPFIAASKPMEMHKDRIDEYEAKFSKSLDAWNSRKVEFFSGRRKAPKRSADSFVQIQEAIANGQLFVLHTHNGNRYVELSKVEALFPEIDIGSLLEAQRVTKVEVANIVALGVPERV</sequence>
<feature type="transmembrane region" description="Helical" evidence="1">
    <location>
        <begin position="58"/>
        <end position="76"/>
    </location>
</feature>
<keyword evidence="1" id="KW-1133">Transmembrane helix</keyword>
<dbReference type="EMBL" id="JAWIIV010000027">
    <property type="protein sequence ID" value="MEC4722202.1"/>
    <property type="molecule type" value="Genomic_DNA"/>
</dbReference>
<keyword evidence="1" id="KW-0812">Transmembrane</keyword>
<evidence type="ECO:0000313" key="3">
    <source>
        <dbReference type="Proteomes" id="UP001352263"/>
    </source>
</evidence>
<evidence type="ECO:0008006" key="4">
    <source>
        <dbReference type="Google" id="ProtNLM"/>
    </source>
</evidence>
<reference evidence="2 3" key="1">
    <citation type="submission" date="2023-10" db="EMBL/GenBank/DDBJ databases">
        <title>Noviherbaspirillum sp. CPCC 100848 genome assembly.</title>
        <authorList>
            <person name="Li X.Y."/>
            <person name="Fang X.M."/>
        </authorList>
    </citation>
    <scope>NUCLEOTIDE SEQUENCE [LARGE SCALE GENOMIC DNA]</scope>
    <source>
        <strain evidence="2 3">CPCC 100848</strain>
    </source>
</reference>
<dbReference type="RefSeq" id="WP_326508881.1">
    <property type="nucleotide sequence ID" value="NZ_JAWIIV010000027.1"/>
</dbReference>
<proteinExistence type="predicted"/>
<organism evidence="2 3">
    <name type="scientific">Noviherbaspirillum album</name>
    <dbReference type="NCBI Taxonomy" id="3080276"/>
    <lineage>
        <taxon>Bacteria</taxon>
        <taxon>Pseudomonadati</taxon>
        <taxon>Pseudomonadota</taxon>
        <taxon>Betaproteobacteria</taxon>
        <taxon>Burkholderiales</taxon>
        <taxon>Oxalobacteraceae</taxon>
        <taxon>Noviherbaspirillum</taxon>
    </lineage>
</organism>
<keyword evidence="1" id="KW-0472">Membrane</keyword>
<accession>A0ABU6JG75</accession>
<evidence type="ECO:0000256" key="1">
    <source>
        <dbReference type="SAM" id="Phobius"/>
    </source>
</evidence>
<name>A0ABU6JG75_9BURK</name>
<evidence type="ECO:0000313" key="2">
    <source>
        <dbReference type="EMBL" id="MEC4722202.1"/>
    </source>
</evidence>
<keyword evidence="3" id="KW-1185">Reference proteome</keyword>
<protein>
    <recommendedName>
        <fullName evidence="4">HD Cas3-type domain-containing protein</fullName>
    </recommendedName>
</protein>